<dbReference type="KEGG" id="xeu:XSP_004153"/>
<dbReference type="GeneID" id="79391444"/>
<feature type="compositionally biased region" description="Basic and acidic residues" evidence="1">
    <location>
        <begin position="86"/>
        <end position="98"/>
    </location>
</feature>
<feature type="region of interest" description="Disordered" evidence="1">
    <location>
        <begin position="86"/>
        <end position="105"/>
    </location>
</feature>
<sequence>MAPNVPDPRDDLAREHGQVIAVSEVDGTTAYSVLQSGHVGPAAMRYKGSSGVHWAVFPSADEAVAAARMANRYDVGGFHSVTVLPHEDAPDDAEHFDSAEDWLMS</sequence>
<reference evidence="2 3" key="1">
    <citation type="submission" date="2020-07" db="EMBL/GenBank/DDBJ databases">
        <authorList>
            <person name="Teixeira M."/>
        </authorList>
    </citation>
    <scope>NUCLEOTIDE SEQUENCE</scope>
    <source>
        <plasmid evidence="2 3">2</plasmid>
    </source>
</reference>
<accession>A0A8E4EDV3</accession>
<evidence type="ECO:0000256" key="1">
    <source>
        <dbReference type="SAM" id="MobiDB-lite"/>
    </source>
</evidence>
<gene>
    <name evidence="2" type="ORF">XSP_004153</name>
</gene>
<keyword evidence="2" id="KW-0614">Plasmid</keyword>
<protein>
    <submittedName>
        <fullName evidence="2">Uncharacterized protein</fullName>
    </submittedName>
</protein>
<dbReference type="EMBL" id="LR824642">
    <property type="protein sequence ID" value="CAD0348857.1"/>
    <property type="molecule type" value="Genomic_DNA"/>
</dbReference>
<proteinExistence type="predicted"/>
<dbReference type="EMBL" id="LR861804">
    <property type="protein sequence ID" value="CAD1798268.1"/>
    <property type="molecule type" value="Genomic_DNA"/>
</dbReference>
<name>A0A8E4EDV3_9XANT</name>
<evidence type="ECO:0000313" key="3">
    <source>
        <dbReference type="Proteomes" id="UP000515493"/>
    </source>
</evidence>
<dbReference type="Proteomes" id="UP000515493">
    <property type="component" value="Plasmid 2"/>
</dbReference>
<dbReference type="AlphaFoldDB" id="A0A8E4EDV3"/>
<organism evidence="2">
    <name type="scientific">Xanthomonas euroxanthea</name>
    <dbReference type="NCBI Taxonomy" id="2259622"/>
    <lineage>
        <taxon>Bacteria</taxon>
        <taxon>Pseudomonadati</taxon>
        <taxon>Pseudomonadota</taxon>
        <taxon>Gammaproteobacteria</taxon>
        <taxon>Lysobacterales</taxon>
        <taxon>Lysobacteraceae</taxon>
        <taxon>Xanthomonas</taxon>
    </lineage>
</organism>
<evidence type="ECO:0000313" key="2">
    <source>
        <dbReference type="EMBL" id="CAD0348857.1"/>
    </source>
</evidence>
<dbReference type="RefSeq" id="WP_119132513.1">
    <property type="nucleotide sequence ID" value="NZ_LR861804.1"/>
</dbReference>
<geneLocation type="plasmid" evidence="2 3">
    <name>2</name>
</geneLocation>